<name>A0A8J1UAG9_OWEFU</name>
<feature type="transmembrane region" description="Helical" evidence="2">
    <location>
        <begin position="57"/>
        <end position="80"/>
    </location>
</feature>
<organism evidence="3 4">
    <name type="scientific">Owenia fusiformis</name>
    <name type="common">Polychaete worm</name>
    <dbReference type="NCBI Taxonomy" id="6347"/>
    <lineage>
        <taxon>Eukaryota</taxon>
        <taxon>Metazoa</taxon>
        <taxon>Spiralia</taxon>
        <taxon>Lophotrochozoa</taxon>
        <taxon>Annelida</taxon>
        <taxon>Polychaeta</taxon>
        <taxon>Sedentaria</taxon>
        <taxon>Canalipalpata</taxon>
        <taxon>Sabellida</taxon>
        <taxon>Oweniida</taxon>
        <taxon>Oweniidae</taxon>
        <taxon>Owenia</taxon>
    </lineage>
</organism>
<evidence type="ECO:0000313" key="4">
    <source>
        <dbReference type="Proteomes" id="UP000749559"/>
    </source>
</evidence>
<protein>
    <submittedName>
        <fullName evidence="3">Uncharacterized protein</fullName>
    </submittedName>
</protein>
<evidence type="ECO:0000313" key="3">
    <source>
        <dbReference type="EMBL" id="CAH1795446.1"/>
    </source>
</evidence>
<reference evidence="3" key="1">
    <citation type="submission" date="2022-03" db="EMBL/GenBank/DDBJ databases">
        <authorList>
            <person name="Martin C."/>
        </authorList>
    </citation>
    <scope>NUCLEOTIDE SEQUENCE</scope>
</reference>
<dbReference type="EMBL" id="CAIIXF020000009">
    <property type="protein sequence ID" value="CAH1795446.1"/>
    <property type="molecule type" value="Genomic_DNA"/>
</dbReference>
<sequence length="207" mass="23154">MARIDGNNNIHIPSGNVNYVRIPQNGNPNHTRAHITACDEESSVQVKSLGKSNFCRWTIVLSVIAVAFLIAGGITAAMLFGRKSHEPVIIAIEAENIQGMDGIIDYDNTPTTFQPAPVEEYIIYDSEELIPADILQEDSESNEFDDNEHLDFDEDISEDINEDILSEGSGSDEFDESEDIDRKSDRRVKSFMCKMFPSVLPKLCRLK</sequence>
<accession>A0A8J1UAG9</accession>
<keyword evidence="4" id="KW-1185">Reference proteome</keyword>
<comment type="caution">
    <text evidence="3">The sequence shown here is derived from an EMBL/GenBank/DDBJ whole genome shotgun (WGS) entry which is preliminary data.</text>
</comment>
<dbReference type="Proteomes" id="UP000749559">
    <property type="component" value="Unassembled WGS sequence"/>
</dbReference>
<keyword evidence="2" id="KW-0472">Membrane</keyword>
<keyword evidence="2" id="KW-0812">Transmembrane</keyword>
<gene>
    <name evidence="3" type="ORF">OFUS_LOCUS19983</name>
</gene>
<proteinExistence type="predicted"/>
<dbReference type="AlphaFoldDB" id="A0A8J1UAG9"/>
<evidence type="ECO:0000256" key="2">
    <source>
        <dbReference type="SAM" id="Phobius"/>
    </source>
</evidence>
<feature type="region of interest" description="Disordered" evidence="1">
    <location>
        <begin position="161"/>
        <end position="182"/>
    </location>
</feature>
<keyword evidence="2" id="KW-1133">Transmembrane helix</keyword>
<evidence type="ECO:0000256" key="1">
    <source>
        <dbReference type="SAM" id="MobiDB-lite"/>
    </source>
</evidence>
<feature type="compositionally biased region" description="Acidic residues" evidence="1">
    <location>
        <begin position="161"/>
        <end position="179"/>
    </location>
</feature>